<gene>
    <name evidence="1" type="ORF">TNIN_293331</name>
</gene>
<protein>
    <submittedName>
        <fullName evidence="1">Uncharacterized protein</fullName>
    </submittedName>
</protein>
<dbReference type="EMBL" id="BMAV01010794">
    <property type="protein sequence ID" value="GFY56168.1"/>
    <property type="molecule type" value="Genomic_DNA"/>
</dbReference>
<accession>A0A8X6XLH2</accession>
<evidence type="ECO:0000313" key="1">
    <source>
        <dbReference type="EMBL" id="GFY56168.1"/>
    </source>
</evidence>
<dbReference type="Proteomes" id="UP000886998">
    <property type="component" value="Unassembled WGS sequence"/>
</dbReference>
<evidence type="ECO:0000313" key="2">
    <source>
        <dbReference type="Proteomes" id="UP000886998"/>
    </source>
</evidence>
<dbReference type="AlphaFoldDB" id="A0A8X6XLH2"/>
<comment type="caution">
    <text evidence="1">The sequence shown here is derived from an EMBL/GenBank/DDBJ whole genome shotgun (WGS) entry which is preliminary data.</text>
</comment>
<proteinExistence type="predicted"/>
<sequence length="229" mass="26987">MQLPDTFISLRHLSFSKLALRVFNDPDVKLFIRTHDIHACIWSSEEIEELLGEEPATVLNDEQVHEILSKGMKPTLSHEYKHHFTGNGKDHSLHNKQFEMLVDQKLSTLSLPNIFKEEVTFLVRLLLIETHKWLQDHEPIIKSTTNLRNYFHWTQDNKIDRHKTAKAIVADDIIDIRDRFMLASHYCFQENVFSIWEILDNAQQSFFQECGFNIARMWANWARNGAELE</sequence>
<organism evidence="1 2">
    <name type="scientific">Trichonephila inaurata madagascariensis</name>
    <dbReference type="NCBI Taxonomy" id="2747483"/>
    <lineage>
        <taxon>Eukaryota</taxon>
        <taxon>Metazoa</taxon>
        <taxon>Ecdysozoa</taxon>
        <taxon>Arthropoda</taxon>
        <taxon>Chelicerata</taxon>
        <taxon>Arachnida</taxon>
        <taxon>Araneae</taxon>
        <taxon>Araneomorphae</taxon>
        <taxon>Entelegynae</taxon>
        <taxon>Araneoidea</taxon>
        <taxon>Nephilidae</taxon>
        <taxon>Trichonephila</taxon>
        <taxon>Trichonephila inaurata</taxon>
    </lineage>
</organism>
<dbReference type="OrthoDB" id="7666874at2759"/>
<name>A0A8X6XLH2_9ARAC</name>
<keyword evidence="2" id="KW-1185">Reference proteome</keyword>
<reference evidence="1" key="1">
    <citation type="submission" date="2020-08" db="EMBL/GenBank/DDBJ databases">
        <title>Multicomponent nature underlies the extraordinary mechanical properties of spider dragline silk.</title>
        <authorList>
            <person name="Kono N."/>
            <person name="Nakamura H."/>
            <person name="Mori M."/>
            <person name="Yoshida Y."/>
            <person name="Ohtoshi R."/>
            <person name="Malay A.D."/>
            <person name="Moran D.A.P."/>
            <person name="Tomita M."/>
            <person name="Numata K."/>
            <person name="Arakawa K."/>
        </authorList>
    </citation>
    <scope>NUCLEOTIDE SEQUENCE</scope>
</reference>